<accession>A0AB34HHG4</accession>
<evidence type="ECO:0000256" key="2">
    <source>
        <dbReference type="ARBA" id="ARBA00004123"/>
    </source>
</evidence>
<feature type="domain" description="CMP/dCMP-type deaminase" evidence="18">
    <location>
        <begin position="19"/>
        <end position="143"/>
    </location>
</feature>
<sequence>MIICWSTGPSAGDATLRGAFLYFRRRIEPWEFEVSFDPRELCKEACLLYEIKWGKRQKVWRHSGKNTTKHVECNFIEKITSERHFPPSVSCCITWFLSWSPCWECAKAIREFLNQHPRVTLVIYVARLFQHMDPQNRQGLRDLIHSGVTIQIMGPPGENNKPGILSLY</sequence>
<dbReference type="SUPFAM" id="SSF53927">
    <property type="entry name" value="Cytidine deaminase-like"/>
    <property type="match status" value="1"/>
</dbReference>
<organism evidence="19 20">
    <name type="scientific">Eschrichtius robustus</name>
    <name type="common">California gray whale</name>
    <name type="synonym">Eschrichtius gibbosus</name>
    <dbReference type="NCBI Taxonomy" id="9764"/>
    <lineage>
        <taxon>Eukaryota</taxon>
        <taxon>Metazoa</taxon>
        <taxon>Chordata</taxon>
        <taxon>Craniata</taxon>
        <taxon>Vertebrata</taxon>
        <taxon>Euteleostomi</taxon>
        <taxon>Mammalia</taxon>
        <taxon>Eutheria</taxon>
        <taxon>Laurasiatheria</taxon>
        <taxon>Artiodactyla</taxon>
        <taxon>Whippomorpha</taxon>
        <taxon>Cetacea</taxon>
        <taxon>Mysticeti</taxon>
        <taxon>Eschrichtiidae</taxon>
        <taxon>Eschrichtius</taxon>
    </lineage>
</organism>
<evidence type="ECO:0000256" key="9">
    <source>
        <dbReference type="ARBA" id="ARBA00022723"/>
    </source>
</evidence>
<comment type="caution">
    <text evidence="19">The sequence shown here is derived from an EMBL/GenBank/DDBJ whole genome shotgun (WGS) entry which is preliminary data.</text>
</comment>
<dbReference type="GO" id="GO:0005634">
    <property type="term" value="C:nucleus"/>
    <property type="evidence" value="ECO:0007669"/>
    <property type="project" value="UniProtKB-SubCell"/>
</dbReference>
<evidence type="ECO:0000313" key="19">
    <source>
        <dbReference type="EMBL" id="KAJ8790934.1"/>
    </source>
</evidence>
<keyword evidence="11" id="KW-0862">Zinc</keyword>
<dbReference type="GO" id="GO:0008270">
    <property type="term" value="F:zinc ion binding"/>
    <property type="evidence" value="ECO:0007669"/>
    <property type="project" value="InterPro"/>
</dbReference>
<evidence type="ECO:0000256" key="4">
    <source>
        <dbReference type="ARBA" id="ARBA00006576"/>
    </source>
</evidence>
<name>A0AB34HHG4_ESCRO</name>
<dbReference type="Pfam" id="PF18769">
    <property type="entry name" value="APOBEC1"/>
    <property type="match status" value="1"/>
</dbReference>
<dbReference type="PANTHER" id="PTHR13857">
    <property type="entry name" value="MRNA EDITING ENZYME"/>
    <property type="match status" value="1"/>
</dbReference>
<dbReference type="AlphaFoldDB" id="A0AB34HHG4"/>
<dbReference type="FunFam" id="3.40.140.10:FF:000049">
    <property type="entry name" value="C-&gt;U-editing enzyme APOBEC-1 isoform X2"/>
    <property type="match status" value="1"/>
</dbReference>
<keyword evidence="20" id="KW-1185">Reference proteome</keyword>
<evidence type="ECO:0000256" key="16">
    <source>
        <dbReference type="ARBA" id="ARBA00049034"/>
    </source>
</evidence>
<dbReference type="InterPro" id="IPR050610">
    <property type="entry name" value="APOBEC_Cyt_Deaminase"/>
</dbReference>
<dbReference type="GO" id="GO:0006397">
    <property type="term" value="P:mRNA processing"/>
    <property type="evidence" value="ECO:0007669"/>
    <property type="project" value="UniProtKB-KW"/>
</dbReference>
<evidence type="ECO:0000256" key="7">
    <source>
        <dbReference type="ARBA" id="ARBA00022490"/>
    </source>
</evidence>
<comment type="subcellular location">
    <subcellularLocation>
        <location evidence="3">Cytoplasm</location>
    </subcellularLocation>
    <subcellularLocation>
        <location evidence="2">Nucleus</location>
    </subcellularLocation>
</comment>
<dbReference type="Gene3D" id="3.40.140.10">
    <property type="entry name" value="Cytidine Deaminase, domain 2"/>
    <property type="match status" value="1"/>
</dbReference>
<evidence type="ECO:0000256" key="13">
    <source>
        <dbReference type="ARBA" id="ARBA00031639"/>
    </source>
</evidence>
<comment type="subunit">
    <text evidence="15">Homodimer. Interacts with A1CF; form an mRNA editing complex. Interacts with RBM47; form an mRNA editing complex. Found in a complex with CELF2/CUGBP2 and A1CF. Interacts with HNRPAB. Interacts with SYNCRIP.</text>
</comment>
<evidence type="ECO:0000256" key="3">
    <source>
        <dbReference type="ARBA" id="ARBA00004496"/>
    </source>
</evidence>
<evidence type="ECO:0000256" key="12">
    <source>
        <dbReference type="ARBA" id="ARBA00023242"/>
    </source>
</evidence>
<evidence type="ECO:0000256" key="14">
    <source>
        <dbReference type="ARBA" id="ARBA00045552"/>
    </source>
</evidence>
<protein>
    <recommendedName>
        <fullName evidence="6">C-&gt;U-editing enzyme APOBEC-1</fullName>
        <ecNumber evidence="5">3.5.4.36</ecNumber>
    </recommendedName>
    <alternativeName>
        <fullName evidence="13">mRNA(cytosine(6666)) deaminase 1</fullName>
    </alternativeName>
</protein>
<evidence type="ECO:0000256" key="1">
    <source>
        <dbReference type="ARBA" id="ARBA00001947"/>
    </source>
</evidence>
<reference evidence="19 20" key="1">
    <citation type="submission" date="2022-11" db="EMBL/GenBank/DDBJ databases">
        <title>Whole genome sequence of Eschrichtius robustus ER-17-0199.</title>
        <authorList>
            <person name="Bruniche-Olsen A."/>
            <person name="Black A.N."/>
            <person name="Fields C.J."/>
            <person name="Walden K."/>
            <person name="Dewoody J.A."/>
        </authorList>
    </citation>
    <scope>NUCLEOTIDE SEQUENCE [LARGE SCALE GENOMIC DNA]</scope>
    <source>
        <strain evidence="19">ER-17-0199</strain>
        <tissue evidence="19">Blubber</tissue>
    </source>
</reference>
<dbReference type="GO" id="GO:0016556">
    <property type="term" value="P:mRNA modification"/>
    <property type="evidence" value="ECO:0007669"/>
    <property type="project" value="UniProtKB-ARBA"/>
</dbReference>
<dbReference type="GO" id="GO:0003723">
    <property type="term" value="F:RNA binding"/>
    <property type="evidence" value="ECO:0007669"/>
    <property type="project" value="TreeGrafter"/>
</dbReference>
<keyword evidence="10" id="KW-0378">Hydrolase</keyword>
<comment type="similarity">
    <text evidence="4">Belongs to the cytidine and deoxycytidylate deaminase family.</text>
</comment>
<evidence type="ECO:0000256" key="5">
    <source>
        <dbReference type="ARBA" id="ARBA00012742"/>
    </source>
</evidence>
<dbReference type="Proteomes" id="UP001159641">
    <property type="component" value="Unassembled WGS sequence"/>
</dbReference>
<dbReference type="PROSITE" id="PS51747">
    <property type="entry name" value="CYT_DCMP_DEAMINASES_2"/>
    <property type="match status" value="1"/>
</dbReference>
<dbReference type="InterPro" id="IPR016193">
    <property type="entry name" value="Cytidine_deaminase-like"/>
</dbReference>
<dbReference type="PANTHER" id="PTHR13857:SF26">
    <property type="entry name" value="C-U-EDITING ENZYME APOBEC-1"/>
    <property type="match status" value="1"/>
</dbReference>
<proteinExistence type="inferred from homology"/>
<dbReference type="EMBL" id="JAIQCJ010001324">
    <property type="protein sequence ID" value="KAJ8790934.1"/>
    <property type="molecule type" value="Genomic_DNA"/>
</dbReference>
<evidence type="ECO:0000256" key="15">
    <source>
        <dbReference type="ARBA" id="ARBA00046509"/>
    </source>
</evidence>
<evidence type="ECO:0000256" key="11">
    <source>
        <dbReference type="ARBA" id="ARBA00022833"/>
    </source>
</evidence>
<dbReference type="GO" id="GO:0004126">
    <property type="term" value="F:cytidine deaminase activity"/>
    <property type="evidence" value="ECO:0007669"/>
    <property type="project" value="TreeGrafter"/>
</dbReference>
<dbReference type="EC" id="3.5.4.36" evidence="5"/>
<evidence type="ECO:0000256" key="10">
    <source>
        <dbReference type="ARBA" id="ARBA00022801"/>
    </source>
</evidence>
<dbReference type="GO" id="GO:0005737">
    <property type="term" value="C:cytoplasm"/>
    <property type="evidence" value="ECO:0007669"/>
    <property type="project" value="UniProtKB-SubCell"/>
</dbReference>
<keyword evidence="12" id="KW-0539">Nucleus</keyword>
<evidence type="ECO:0000256" key="8">
    <source>
        <dbReference type="ARBA" id="ARBA00022664"/>
    </source>
</evidence>
<dbReference type="PROSITE" id="PS00903">
    <property type="entry name" value="CYT_DCMP_DEAMINASES_1"/>
    <property type="match status" value="1"/>
</dbReference>
<evidence type="ECO:0000256" key="17">
    <source>
        <dbReference type="ARBA" id="ARBA00049310"/>
    </source>
</evidence>
<comment type="catalytic activity">
    <reaction evidence="16">
        <text>a cytidine in mRNA + H2O + H(+) = a uridine in mRNA + NH4(+)</text>
        <dbReference type="Rhea" id="RHEA:74355"/>
        <dbReference type="Rhea" id="RHEA-COMP:14658"/>
        <dbReference type="Rhea" id="RHEA-COMP:15145"/>
        <dbReference type="ChEBI" id="CHEBI:15377"/>
        <dbReference type="ChEBI" id="CHEBI:15378"/>
        <dbReference type="ChEBI" id="CHEBI:28938"/>
        <dbReference type="ChEBI" id="CHEBI:65315"/>
        <dbReference type="ChEBI" id="CHEBI:82748"/>
    </reaction>
    <physiologicalReaction direction="left-to-right" evidence="16">
        <dbReference type="Rhea" id="RHEA:74356"/>
    </physiologicalReaction>
</comment>
<comment type="cofactor">
    <cofactor evidence="1">
        <name>Zn(2+)</name>
        <dbReference type="ChEBI" id="CHEBI:29105"/>
    </cofactor>
</comment>
<evidence type="ECO:0000313" key="20">
    <source>
        <dbReference type="Proteomes" id="UP001159641"/>
    </source>
</evidence>
<evidence type="ECO:0000256" key="6">
    <source>
        <dbReference type="ARBA" id="ARBA00014786"/>
    </source>
</evidence>
<gene>
    <name evidence="19" type="ORF">J1605_021028</name>
</gene>
<comment type="function">
    <text evidence="14">Cytidine deaminase catalyzing the cytidine to uridine postranscriptional editing of a variety of mRNAs. Form complexes with cofactors that confer differential editing activity and selectivity. Responsible for the postranscriptional editing of a CAA codon for Gln to a UAA codon for stop in the apolipoprotein B mRNA. Also involved in CGA (Arg) to UGA (Stop) editing in the NF1 mRNA. May also play a role in the epigenetic regulation of gene expression by participating in DNA demethylation.</text>
</comment>
<dbReference type="GO" id="GO:0010604">
    <property type="term" value="P:positive regulation of macromolecule metabolic process"/>
    <property type="evidence" value="ECO:0007669"/>
    <property type="project" value="UniProtKB-ARBA"/>
</dbReference>
<keyword evidence="7" id="KW-0963">Cytoplasm</keyword>
<keyword evidence="9" id="KW-0479">Metal-binding</keyword>
<dbReference type="GO" id="GO:0016554">
    <property type="term" value="P:cytidine to uridine editing"/>
    <property type="evidence" value="ECO:0007669"/>
    <property type="project" value="UniProtKB-ARBA"/>
</dbReference>
<comment type="catalytic activity">
    <reaction evidence="17">
        <text>cytidine(6666) in apoB mRNA + H2O + H(+) = uridine(6666) in apoB mRNA + NH4(+)</text>
        <dbReference type="Rhea" id="RHEA:21772"/>
        <dbReference type="Rhea" id="RHEA-COMP:13888"/>
        <dbReference type="Rhea" id="RHEA-COMP:13889"/>
        <dbReference type="ChEBI" id="CHEBI:15377"/>
        <dbReference type="ChEBI" id="CHEBI:15378"/>
        <dbReference type="ChEBI" id="CHEBI:28938"/>
        <dbReference type="ChEBI" id="CHEBI:65315"/>
        <dbReference type="ChEBI" id="CHEBI:82748"/>
        <dbReference type="EC" id="3.5.4.36"/>
    </reaction>
    <physiologicalReaction direction="left-to-right" evidence="17">
        <dbReference type="Rhea" id="RHEA:21773"/>
    </physiologicalReaction>
</comment>
<keyword evidence="8" id="KW-0507">mRNA processing</keyword>
<evidence type="ECO:0000259" key="18">
    <source>
        <dbReference type="PROSITE" id="PS51747"/>
    </source>
</evidence>
<dbReference type="InterPro" id="IPR016192">
    <property type="entry name" value="APOBEC/CMP_deaminase_Zn-bd"/>
</dbReference>
<dbReference type="InterPro" id="IPR002125">
    <property type="entry name" value="CMP_dCMP_dom"/>
</dbReference>
<dbReference type="GO" id="GO:1903311">
    <property type="term" value="P:regulation of mRNA metabolic process"/>
    <property type="evidence" value="ECO:0007669"/>
    <property type="project" value="UniProtKB-ARBA"/>
</dbReference>